<dbReference type="GO" id="GO:0005789">
    <property type="term" value="C:endoplasmic reticulum membrane"/>
    <property type="evidence" value="ECO:0007669"/>
    <property type="project" value="UniProtKB-SubCell"/>
</dbReference>
<dbReference type="PROSITE" id="PS00086">
    <property type="entry name" value="CYTOCHROME_P450"/>
    <property type="match status" value="1"/>
</dbReference>
<accession>A0A6J1WN71</accession>
<evidence type="ECO:0000256" key="11">
    <source>
        <dbReference type="ARBA" id="ARBA00023004"/>
    </source>
</evidence>
<keyword evidence="8" id="KW-0256">Endoplasmic reticulum</keyword>
<dbReference type="GO" id="GO:0005506">
    <property type="term" value="F:iron ion binding"/>
    <property type="evidence" value="ECO:0007669"/>
    <property type="project" value="InterPro"/>
</dbReference>
<dbReference type="PANTHER" id="PTHR24291">
    <property type="entry name" value="CYTOCHROME P450 FAMILY 4"/>
    <property type="match status" value="1"/>
</dbReference>
<keyword evidence="7 14" id="KW-0479">Metal-binding</keyword>
<reference evidence="17" key="1">
    <citation type="submission" date="2025-08" db="UniProtKB">
        <authorList>
            <consortium name="RefSeq"/>
        </authorList>
    </citation>
    <scope>IDENTIFICATION</scope>
    <source>
        <tissue evidence="17">Whole larvae</tissue>
    </source>
</reference>
<dbReference type="PANTHER" id="PTHR24291:SF189">
    <property type="entry name" value="CYTOCHROME P450 4C3-RELATED"/>
    <property type="match status" value="1"/>
</dbReference>
<evidence type="ECO:0000256" key="15">
    <source>
        <dbReference type="RuleBase" id="RU000461"/>
    </source>
</evidence>
<dbReference type="GO" id="GO:0016705">
    <property type="term" value="F:oxidoreductase activity, acting on paired donors, with incorporation or reduction of molecular oxygen"/>
    <property type="evidence" value="ECO:0007669"/>
    <property type="project" value="InterPro"/>
</dbReference>
<name>A0A6J1WN71_GALME</name>
<dbReference type="PRINTS" id="PR00385">
    <property type="entry name" value="P450"/>
</dbReference>
<comment type="similarity">
    <text evidence="5 15">Belongs to the cytochrome P450 family.</text>
</comment>
<evidence type="ECO:0000256" key="10">
    <source>
        <dbReference type="ARBA" id="ARBA00023002"/>
    </source>
</evidence>
<proteinExistence type="inferred from homology"/>
<dbReference type="InterPro" id="IPR036396">
    <property type="entry name" value="Cyt_P450_sf"/>
</dbReference>
<feature type="binding site" description="axial binding residue" evidence="14">
    <location>
        <position position="434"/>
    </location>
    <ligand>
        <name>heme</name>
        <dbReference type="ChEBI" id="CHEBI:30413"/>
    </ligand>
    <ligandPart>
        <name>Fe</name>
        <dbReference type="ChEBI" id="CHEBI:18248"/>
    </ligandPart>
</feature>
<comment type="function">
    <text evidence="2">May be involved in the metabolism of insect hormones and in the breakdown of synthetic insecticides.</text>
</comment>
<evidence type="ECO:0000313" key="17">
    <source>
        <dbReference type="RefSeq" id="XP_026756518.2"/>
    </source>
</evidence>
<dbReference type="GO" id="GO:0020037">
    <property type="term" value="F:heme binding"/>
    <property type="evidence" value="ECO:0007669"/>
    <property type="project" value="InterPro"/>
</dbReference>
<dbReference type="AlphaFoldDB" id="A0A6J1WN71"/>
<evidence type="ECO:0000256" key="5">
    <source>
        <dbReference type="ARBA" id="ARBA00010617"/>
    </source>
</evidence>
<evidence type="ECO:0000256" key="12">
    <source>
        <dbReference type="ARBA" id="ARBA00023033"/>
    </source>
</evidence>
<evidence type="ECO:0000256" key="7">
    <source>
        <dbReference type="ARBA" id="ARBA00022723"/>
    </source>
</evidence>
<evidence type="ECO:0000256" key="8">
    <source>
        <dbReference type="ARBA" id="ARBA00022824"/>
    </source>
</evidence>
<evidence type="ECO:0000256" key="9">
    <source>
        <dbReference type="ARBA" id="ARBA00022848"/>
    </source>
</evidence>
<keyword evidence="16" id="KW-1185">Reference proteome</keyword>
<dbReference type="Gene3D" id="1.10.630.10">
    <property type="entry name" value="Cytochrome P450"/>
    <property type="match status" value="1"/>
</dbReference>
<keyword evidence="10 15" id="KW-0560">Oxidoreductase</keyword>
<keyword evidence="11 14" id="KW-0408">Iron</keyword>
<dbReference type="CDD" id="cd20628">
    <property type="entry name" value="CYP4"/>
    <property type="match status" value="1"/>
</dbReference>
<dbReference type="GeneID" id="113516304"/>
<evidence type="ECO:0000256" key="13">
    <source>
        <dbReference type="ARBA" id="ARBA00023136"/>
    </source>
</evidence>
<evidence type="ECO:0000256" key="4">
    <source>
        <dbReference type="ARBA" id="ARBA00004406"/>
    </source>
</evidence>
<organism evidence="16 17">
    <name type="scientific">Galleria mellonella</name>
    <name type="common">Greater wax moth</name>
    <dbReference type="NCBI Taxonomy" id="7137"/>
    <lineage>
        <taxon>Eukaryota</taxon>
        <taxon>Metazoa</taxon>
        <taxon>Ecdysozoa</taxon>
        <taxon>Arthropoda</taxon>
        <taxon>Hexapoda</taxon>
        <taxon>Insecta</taxon>
        <taxon>Pterygota</taxon>
        <taxon>Neoptera</taxon>
        <taxon>Endopterygota</taxon>
        <taxon>Lepidoptera</taxon>
        <taxon>Glossata</taxon>
        <taxon>Ditrysia</taxon>
        <taxon>Pyraloidea</taxon>
        <taxon>Pyralidae</taxon>
        <taxon>Galleriinae</taxon>
        <taxon>Galleria</taxon>
    </lineage>
</organism>
<dbReference type="RefSeq" id="XP_026756518.2">
    <property type="nucleotide sequence ID" value="XM_026900717.3"/>
</dbReference>
<keyword evidence="9" id="KW-0492">Microsome</keyword>
<dbReference type="PRINTS" id="PR00463">
    <property type="entry name" value="EP450I"/>
</dbReference>
<dbReference type="GO" id="GO:0004497">
    <property type="term" value="F:monooxygenase activity"/>
    <property type="evidence" value="ECO:0007669"/>
    <property type="project" value="UniProtKB-KW"/>
</dbReference>
<dbReference type="Pfam" id="PF00067">
    <property type="entry name" value="p450"/>
    <property type="match status" value="1"/>
</dbReference>
<keyword evidence="6 14" id="KW-0349">Heme</keyword>
<evidence type="ECO:0000313" key="16">
    <source>
        <dbReference type="Proteomes" id="UP001652740"/>
    </source>
</evidence>
<dbReference type="SUPFAM" id="SSF48264">
    <property type="entry name" value="Cytochrome P450"/>
    <property type="match status" value="1"/>
</dbReference>
<evidence type="ECO:0000256" key="6">
    <source>
        <dbReference type="ARBA" id="ARBA00022617"/>
    </source>
</evidence>
<comment type="subcellular location">
    <subcellularLocation>
        <location evidence="4">Endoplasmic reticulum membrane</location>
        <topology evidence="4">Peripheral membrane protein</topology>
    </subcellularLocation>
    <subcellularLocation>
        <location evidence="3">Microsome membrane</location>
        <topology evidence="3">Peripheral membrane protein</topology>
    </subcellularLocation>
</comment>
<evidence type="ECO:0000256" key="14">
    <source>
        <dbReference type="PIRSR" id="PIRSR602401-1"/>
    </source>
</evidence>
<evidence type="ECO:0000256" key="1">
    <source>
        <dbReference type="ARBA" id="ARBA00001971"/>
    </source>
</evidence>
<comment type="cofactor">
    <cofactor evidence="1 14">
        <name>heme</name>
        <dbReference type="ChEBI" id="CHEBI:30413"/>
    </cofactor>
</comment>
<evidence type="ECO:0000256" key="3">
    <source>
        <dbReference type="ARBA" id="ARBA00004174"/>
    </source>
</evidence>
<dbReference type="InterPro" id="IPR050196">
    <property type="entry name" value="Cytochrome_P450_Monoox"/>
</dbReference>
<dbReference type="InterPro" id="IPR017972">
    <property type="entry name" value="Cyt_P450_CS"/>
</dbReference>
<dbReference type="InterPro" id="IPR001128">
    <property type="entry name" value="Cyt_P450"/>
</dbReference>
<gene>
    <name evidence="17" type="primary">LOC113516304</name>
</gene>
<dbReference type="InterPro" id="IPR002401">
    <property type="entry name" value="Cyt_P450_E_grp-I"/>
</dbReference>
<protein>
    <submittedName>
        <fullName evidence="17">Cytochrome P450 4C1-like isoform X1</fullName>
    </submittedName>
</protein>
<dbReference type="Proteomes" id="UP001652740">
    <property type="component" value="Unplaced"/>
</dbReference>
<evidence type="ECO:0000256" key="2">
    <source>
        <dbReference type="ARBA" id="ARBA00003690"/>
    </source>
</evidence>
<keyword evidence="12 15" id="KW-0503">Monooxygenase</keyword>
<keyword evidence="13" id="KW-0472">Membrane</keyword>
<sequence length="485" mass="56235">MIVFILITVCVVLYYIKFRYFRKHLYELSDSLPGVGYLPILGHIHWVIGGPEKIYKNIQRLGELIEGTGGISKIWIGPSLYVVISNPEDVQKLLETSLEKDSSYRFLRTWLGNGLFVAPLNLWKRQRRALVPIFANRVIEDYIEVFHNEAVTLVKQLDENLGKPEFDVFKHITSCTLDISFETAMGEKMDLQHTADSAYLHARNCVMSIINMRIFKPWMQPDAIFKLTPYSKTQEENIYLTRKFTEEVIAKRRIMHQNGIYKEGRKDLLELLLREDETKFNNKELREHLDAITIAGNDTTALTISYTLLLLGMHQREQELVYKELHEIFGDSKRTTTKEDLYKMEYLERVIKETMRLYTVTPIIARETKSEVKLSSCTLPPGVACIVPLFLIHRSKKLWGPDSESFNPDRFLPENSIDRHPCAYIPFSHGLRNCIGKKYGMLVMKCVLGNVLRNYKVTAKACDRLKMEILLIPVSGHLIKLEKRT</sequence>